<feature type="transmembrane region" description="Helical" evidence="7">
    <location>
        <begin position="41"/>
        <end position="63"/>
    </location>
</feature>
<comment type="similarity">
    <text evidence="2">Belongs to the MgtC/SapB family.</text>
</comment>
<feature type="transmembrane region" description="Helical" evidence="7">
    <location>
        <begin position="106"/>
        <end position="139"/>
    </location>
</feature>
<dbReference type="Pfam" id="PF02308">
    <property type="entry name" value="MgtC"/>
    <property type="match status" value="1"/>
</dbReference>
<evidence type="ECO:0000256" key="5">
    <source>
        <dbReference type="ARBA" id="ARBA00022989"/>
    </source>
</evidence>
<feature type="transmembrane region" description="Helical" evidence="7">
    <location>
        <begin position="12"/>
        <end position="29"/>
    </location>
</feature>
<proteinExistence type="inferred from homology"/>
<dbReference type="GO" id="GO:0005886">
    <property type="term" value="C:plasma membrane"/>
    <property type="evidence" value="ECO:0007669"/>
    <property type="project" value="UniProtKB-SubCell"/>
</dbReference>
<keyword evidence="3" id="KW-1003">Cell membrane</keyword>
<comment type="caution">
    <text evidence="9">The sequence shown here is derived from an EMBL/GenBank/DDBJ whole genome shotgun (WGS) entry which is preliminary data.</text>
</comment>
<dbReference type="PANTHER" id="PTHR33778:SF1">
    <property type="entry name" value="MAGNESIUM TRANSPORTER YHID-RELATED"/>
    <property type="match status" value="1"/>
</dbReference>
<organism evidence="9 10">
    <name type="scientific">Kocuria dechangensis</name>
    <dbReference type="NCBI Taxonomy" id="1176249"/>
    <lineage>
        <taxon>Bacteria</taxon>
        <taxon>Bacillati</taxon>
        <taxon>Actinomycetota</taxon>
        <taxon>Actinomycetes</taxon>
        <taxon>Micrococcales</taxon>
        <taxon>Micrococcaceae</taxon>
        <taxon>Kocuria</taxon>
    </lineage>
</organism>
<dbReference type="InterPro" id="IPR003416">
    <property type="entry name" value="MgtC/SapB/SrpB/YhiD_fam"/>
</dbReference>
<reference evidence="9" key="2">
    <citation type="submission" date="2020-09" db="EMBL/GenBank/DDBJ databases">
        <authorList>
            <person name="Sun Q."/>
            <person name="Zhou Y."/>
        </authorList>
    </citation>
    <scope>NUCLEOTIDE SEQUENCE</scope>
    <source>
        <strain evidence="9">CGMCC 1.12187</strain>
    </source>
</reference>
<feature type="transmembrane region" description="Helical" evidence="7">
    <location>
        <begin position="75"/>
        <end position="94"/>
    </location>
</feature>
<dbReference type="AlphaFoldDB" id="A0A917LLQ2"/>
<keyword evidence="4 7" id="KW-0812">Transmembrane</keyword>
<dbReference type="InterPro" id="IPR049177">
    <property type="entry name" value="MgtC_SapB_SrpB_YhiD_N"/>
</dbReference>
<sequence length="237" mass="24959">MTFVDWGTFPDQLTLLLAAFGLTSLVGLERRLRRKSAGLRTHALVGTGSAVFTLVSAYGFAPLPGVDAGPDPSRIAAQIITGIGFLGAGVIFTNRDVVHGLTTAASIWLSAAIGMACGAGLVPLAAAATLLHFAAALILTPLSRRLPSMVAPQGLRLRYEDGHGVLRDVLAVVDDLQLTASVVSTRRTGPADRPEIDLLLRLEGKTDLRVAATHLSSVPGVLDVAQEALEHERETWD</sequence>
<evidence type="ECO:0000256" key="6">
    <source>
        <dbReference type="ARBA" id="ARBA00023136"/>
    </source>
</evidence>
<keyword evidence="10" id="KW-1185">Reference proteome</keyword>
<evidence type="ECO:0000313" key="9">
    <source>
        <dbReference type="EMBL" id="GGG42005.1"/>
    </source>
</evidence>
<feature type="domain" description="MgtC/SapB/SrpB/YhiD N-terminal" evidence="8">
    <location>
        <begin position="16"/>
        <end position="144"/>
    </location>
</feature>
<dbReference type="EMBL" id="BMEQ01000001">
    <property type="protein sequence ID" value="GGG42005.1"/>
    <property type="molecule type" value="Genomic_DNA"/>
</dbReference>
<evidence type="ECO:0000256" key="3">
    <source>
        <dbReference type="ARBA" id="ARBA00022475"/>
    </source>
</evidence>
<name>A0A917LLQ2_9MICC</name>
<comment type="subcellular location">
    <subcellularLocation>
        <location evidence="1">Cell membrane</location>
        <topology evidence="1">Multi-pass membrane protein</topology>
    </subcellularLocation>
</comment>
<evidence type="ECO:0000256" key="1">
    <source>
        <dbReference type="ARBA" id="ARBA00004651"/>
    </source>
</evidence>
<dbReference type="PANTHER" id="PTHR33778">
    <property type="entry name" value="PROTEIN MGTC"/>
    <property type="match status" value="1"/>
</dbReference>
<keyword evidence="5 7" id="KW-1133">Transmembrane helix</keyword>
<accession>A0A917LLQ2</accession>
<dbReference type="RefSeq" id="WP_188533829.1">
    <property type="nucleotide sequence ID" value="NZ_BMEQ01000001.1"/>
</dbReference>
<dbReference type="Proteomes" id="UP000638848">
    <property type="component" value="Unassembled WGS sequence"/>
</dbReference>
<evidence type="ECO:0000256" key="2">
    <source>
        <dbReference type="ARBA" id="ARBA00009298"/>
    </source>
</evidence>
<evidence type="ECO:0000259" key="8">
    <source>
        <dbReference type="Pfam" id="PF02308"/>
    </source>
</evidence>
<gene>
    <name evidence="9" type="ORF">GCM10011374_00440</name>
</gene>
<dbReference type="PRINTS" id="PR01837">
    <property type="entry name" value="MGTCSAPBPROT"/>
</dbReference>
<evidence type="ECO:0000256" key="7">
    <source>
        <dbReference type="SAM" id="Phobius"/>
    </source>
</evidence>
<protein>
    <submittedName>
        <fullName evidence="9">Membrane protein</fullName>
    </submittedName>
</protein>
<evidence type="ECO:0000313" key="10">
    <source>
        <dbReference type="Proteomes" id="UP000638848"/>
    </source>
</evidence>
<keyword evidence="6 7" id="KW-0472">Membrane</keyword>
<evidence type="ECO:0000256" key="4">
    <source>
        <dbReference type="ARBA" id="ARBA00022692"/>
    </source>
</evidence>
<reference evidence="9" key="1">
    <citation type="journal article" date="2014" name="Int. J. Syst. Evol. Microbiol.">
        <title>Complete genome sequence of Corynebacterium casei LMG S-19264T (=DSM 44701T), isolated from a smear-ripened cheese.</title>
        <authorList>
            <consortium name="US DOE Joint Genome Institute (JGI-PGF)"/>
            <person name="Walter F."/>
            <person name="Albersmeier A."/>
            <person name="Kalinowski J."/>
            <person name="Ruckert C."/>
        </authorList>
    </citation>
    <scope>NUCLEOTIDE SEQUENCE</scope>
    <source>
        <strain evidence="9">CGMCC 1.12187</strain>
    </source>
</reference>